<gene>
    <name evidence="1" type="ORF">IC608_15350</name>
</gene>
<accession>A0A927FV30</accession>
<evidence type="ECO:0000313" key="1">
    <source>
        <dbReference type="EMBL" id="MBD8066850.1"/>
    </source>
</evidence>
<dbReference type="RefSeq" id="WP_191777341.1">
    <property type="nucleotide sequence ID" value="NZ_JACYFU010000004.1"/>
</dbReference>
<proteinExistence type="predicted"/>
<comment type="caution">
    <text evidence="1">The sequence shown here is derived from an EMBL/GenBank/DDBJ whole genome shotgun (WGS) entry which is preliminary data.</text>
</comment>
<name>A0A927FV30_9HYPH</name>
<dbReference type="EMBL" id="JACYFU010000004">
    <property type="protein sequence ID" value="MBD8066850.1"/>
    <property type="molecule type" value="Genomic_DNA"/>
</dbReference>
<organism evidence="1 2">
    <name type="scientific">Devosia oryzisoli</name>
    <dbReference type="NCBI Taxonomy" id="2774138"/>
    <lineage>
        <taxon>Bacteria</taxon>
        <taxon>Pseudomonadati</taxon>
        <taxon>Pseudomonadota</taxon>
        <taxon>Alphaproteobacteria</taxon>
        <taxon>Hyphomicrobiales</taxon>
        <taxon>Devosiaceae</taxon>
        <taxon>Devosia</taxon>
    </lineage>
</organism>
<dbReference type="Proteomes" id="UP000654108">
    <property type="component" value="Unassembled WGS sequence"/>
</dbReference>
<dbReference type="AlphaFoldDB" id="A0A927FV30"/>
<reference evidence="1" key="1">
    <citation type="submission" date="2020-09" db="EMBL/GenBank/DDBJ databases">
        <title>Genome seq and assembly of Devosia sp.</title>
        <authorList>
            <person name="Chhetri G."/>
        </authorList>
    </citation>
    <scope>NUCLEOTIDE SEQUENCE</scope>
    <source>
        <strain evidence="1">PTR5</strain>
    </source>
</reference>
<protein>
    <submittedName>
        <fullName evidence="1">Uncharacterized protein</fullName>
    </submittedName>
</protein>
<keyword evidence="2" id="KW-1185">Reference proteome</keyword>
<sequence>MNAKYKRPIEDYHLIESEIGDRRYGYPDPDWGDKMRGARFARCEAGFTYTHDVGDDWRHCYAA</sequence>
<evidence type="ECO:0000313" key="2">
    <source>
        <dbReference type="Proteomes" id="UP000654108"/>
    </source>
</evidence>